<protein>
    <recommendedName>
        <fullName evidence="3">HMA domain-containing protein</fullName>
    </recommendedName>
</protein>
<evidence type="ECO:0000313" key="1">
    <source>
        <dbReference type="EMBL" id="ETW95690.1"/>
    </source>
</evidence>
<dbReference type="HOGENOM" id="CLU_182831_0_0_7"/>
<dbReference type="AlphaFoldDB" id="W4LD91"/>
<sequence length="85" mass="9153">MADYQFSLIIKTALMDHDHILDATDALGNAGCLDASIRGHADGMELLFERTASSLQVAISSAVSDVESAGYRVSRVQMEREAIPV</sequence>
<dbReference type="Proteomes" id="UP000019141">
    <property type="component" value="Unassembled WGS sequence"/>
</dbReference>
<accession>W4LD91</accession>
<organism evidence="1 2">
    <name type="scientific">Entotheonella factor</name>
    <dbReference type="NCBI Taxonomy" id="1429438"/>
    <lineage>
        <taxon>Bacteria</taxon>
        <taxon>Pseudomonadati</taxon>
        <taxon>Nitrospinota/Tectimicrobiota group</taxon>
        <taxon>Candidatus Tectimicrobiota</taxon>
        <taxon>Candidatus Entotheonellia</taxon>
        <taxon>Candidatus Entotheonellales</taxon>
        <taxon>Candidatus Entotheonellaceae</taxon>
        <taxon>Candidatus Entotheonella</taxon>
    </lineage>
</organism>
<dbReference type="EMBL" id="AZHW01000884">
    <property type="protein sequence ID" value="ETW95690.1"/>
    <property type="molecule type" value="Genomic_DNA"/>
</dbReference>
<comment type="caution">
    <text evidence="1">The sequence shown here is derived from an EMBL/GenBank/DDBJ whole genome shotgun (WGS) entry which is preliminary data.</text>
</comment>
<keyword evidence="2" id="KW-1185">Reference proteome</keyword>
<evidence type="ECO:0000313" key="2">
    <source>
        <dbReference type="Proteomes" id="UP000019141"/>
    </source>
</evidence>
<name>W4LD91_ENTF1</name>
<evidence type="ECO:0008006" key="3">
    <source>
        <dbReference type="Google" id="ProtNLM"/>
    </source>
</evidence>
<reference evidence="1 2" key="1">
    <citation type="journal article" date="2014" name="Nature">
        <title>An environmental bacterial taxon with a large and distinct metabolic repertoire.</title>
        <authorList>
            <person name="Wilson M.C."/>
            <person name="Mori T."/>
            <person name="Ruckert C."/>
            <person name="Uria A.R."/>
            <person name="Helf M.J."/>
            <person name="Takada K."/>
            <person name="Gernert C."/>
            <person name="Steffens U.A."/>
            <person name="Heycke N."/>
            <person name="Schmitt S."/>
            <person name="Rinke C."/>
            <person name="Helfrich E.J."/>
            <person name="Brachmann A.O."/>
            <person name="Gurgui C."/>
            <person name="Wakimoto T."/>
            <person name="Kracht M."/>
            <person name="Crusemann M."/>
            <person name="Hentschel U."/>
            <person name="Abe I."/>
            <person name="Matsunaga S."/>
            <person name="Kalinowski J."/>
            <person name="Takeyama H."/>
            <person name="Piel J."/>
        </authorList>
    </citation>
    <scope>NUCLEOTIDE SEQUENCE [LARGE SCALE GENOMIC DNA]</scope>
    <source>
        <strain evidence="2">TSY1</strain>
    </source>
</reference>
<proteinExistence type="predicted"/>
<gene>
    <name evidence="1" type="ORF">ETSY1_29525</name>
</gene>